<feature type="domain" description="GAF" evidence="1">
    <location>
        <begin position="92"/>
        <end position="229"/>
    </location>
</feature>
<dbReference type="PANTHER" id="PTHR43102">
    <property type="entry name" value="SLR1143 PROTEIN"/>
    <property type="match status" value="1"/>
</dbReference>
<dbReference type="RefSeq" id="WP_311736010.1">
    <property type="nucleotide sequence ID" value="NZ_JACHVU010000001.1"/>
</dbReference>
<dbReference type="InterPro" id="IPR029016">
    <property type="entry name" value="GAF-like_dom_sf"/>
</dbReference>
<gene>
    <name evidence="2" type="ORF">FHR72_000182</name>
</gene>
<dbReference type="AlphaFoldDB" id="A0A839Q314"/>
<accession>A0A839Q314</accession>
<dbReference type="EMBL" id="JACHVU010000001">
    <property type="protein sequence ID" value="MBB2988725.1"/>
    <property type="molecule type" value="Genomic_DNA"/>
</dbReference>
<dbReference type="PANTHER" id="PTHR43102:SF2">
    <property type="entry name" value="GAF DOMAIN-CONTAINING PROTEIN"/>
    <property type="match status" value="1"/>
</dbReference>
<dbReference type="Pfam" id="PF01590">
    <property type="entry name" value="GAF"/>
    <property type="match status" value="1"/>
</dbReference>
<dbReference type="InterPro" id="IPR003018">
    <property type="entry name" value="GAF"/>
</dbReference>
<evidence type="ECO:0000313" key="3">
    <source>
        <dbReference type="Proteomes" id="UP000550501"/>
    </source>
</evidence>
<dbReference type="Proteomes" id="UP000550501">
    <property type="component" value="Unassembled WGS sequence"/>
</dbReference>
<reference evidence="2 3" key="1">
    <citation type="submission" date="2020-08" db="EMBL/GenBank/DDBJ databases">
        <title>The Agave Microbiome: Exploring the role of microbial communities in plant adaptations to desert environments.</title>
        <authorList>
            <person name="Partida-Martinez L.P."/>
        </authorList>
    </citation>
    <scope>NUCLEOTIDE SEQUENCE [LARGE SCALE GENOMIC DNA]</scope>
    <source>
        <strain evidence="2 3">AT2.18</strain>
    </source>
</reference>
<sequence>MAKWVSGFNDTLNELLAEFARHAGETPERYVARAVAAQMLADQRATGGEDGTLFECLRANALPASALPDVTAAITDPDRLRAVYATGLLDSPPEEMYDRITRAAADALQAPFSLISVIDVDRLYLKSEIGVVGHAVEEKQAPLERSLCQYAVANGTPLVLADARLDPTFKNHPVVREGSVVAYLGIPLLDHDRNAVGALCVYDTKPRLWATGHIQILSDLAKLTADRIFGDE</sequence>
<protein>
    <recommendedName>
        <fullName evidence="1">GAF domain-containing protein</fullName>
    </recommendedName>
</protein>
<dbReference type="Gene3D" id="3.30.450.40">
    <property type="match status" value="1"/>
</dbReference>
<keyword evidence="3" id="KW-1185">Reference proteome</keyword>
<proteinExistence type="predicted"/>
<dbReference type="SMART" id="SM00065">
    <property type="entry name" value="GAF"/>
    <property type="match status" value="1"/>
</dbReference>
<dbReference type="SUPFAM" id="SSF55781">
    <property type="entry name" value="GAF domain-like"/>
    <property type="match status" value="1"/>
</dbReference>
<organism evidence="2 3">
    <name type="scientific">Mycolicibacterium iranicum</name>
    <name type="common">Mycobacterium iranicum</name>
    <dbReference type="NCBI Taxonomy" id="912594"/>
    <lineage>
        <taxon>Bacteria</taxon>
        <taxon>Bacillati</taxon>
        <taxon>Actinomycetota</taxon>
        <taxon>Actinomycetes</taxon>
        <taxon>Mycobacteriales</taxon>
        <taxon>Mycobacteriaceae</taxon>
        <taxon>Mycolicibacterium</taxon>
    </lineage>
</organism>
<evidence type="ECO:0000313" key="2">
    <source>
        <dbReference type="EMBL" id="MBB2988725.1"/>
    </source>
</evidence>
<name>A0A839Q314_MYCIR</name>
<comment type="caution">
    <text evidence="2">The sequence shown here is derived from an EMBL/GenBank/DDBJ whole genome shotgun (WGS) entry which is preliminary data.</text>
</comment>
<evidence type="ECO:0000259" key="1">
    <source>
        <dbReference type="SMART" id="SM00065"/>
    </source>
</evidence>